<dbReference type="Proteomes" id="UP000040578">
    <property type="component" value="Unassembled WGS sequence"/>
</dbReference>
<dbReference type="Proteomes" id="UP001167864">
    <property type="component" value="Unassembled WGS sequence"/>
</dbReference>
<dbReference type="EMBL" id="JAUEHU010000001">
    <property type="protein sequence ID" value="MDN0085885.1"/>
    <property type="molecule type" value="Genomic_DNA"/>
</dbReference>
<sequence length="158" mass="17527">MTLKNGQINRIINAEKLLRRRCDASSNEYFRSFAIGIALLSTRAAAERVSITKPFVCPDISPLPQHVTSEGNLVIDGQTYYLWKPNAAAASAPLTNTICSSSDGKTAVDIMQYRDGRFQQAFISFSTNIRKLPFGEDPEKYIIGERDSYMEGGQGCHN</sequence>
<comment type="caution">
    <text evidence="2">The sequence shown here is derived from an EMBL/GenBank/DDBJ whole genome shotgun (WGS) entry which is preliminary data.</text>
</comment>
<evidence type="ECO:0000313" key="1">
    <source>
        <dbReference type="EMBL" id="CND92815.1"/>
    </source>
</evidence>
<protein>
    <submittedName>
        <fullName evidence="2">Uncharacterized protein</fullName>
    </submittedName>
</protein>
<keyword evidence="3" id="KW-1185">Reference proteome</keyword>
<dbReference type="AlphaFoldDB" id="A0AAW7JY24"/>
<evidence type="ECO:0000313" key="2">
    <source>
        <dbReference type="EMBL" id="MDN0085885.1"/>
    </source>
</evidence>
<organism evidence="2 4">
    <name type="scientific">Yersinia nurmii</name>
    <dbReference type="NCBI Taxonomy" id="685706"/>
    <lineage>
        <taxon>Bacteria</taxon>
        <taxon>Pseudomonadati</taxon>
        <taxon>Pseudomonadota</taxon>
        <taxon>Gammaproteobacteria</taxon>
        <taxon>Enterobacterales</taxon>
        <taxon>Yersiniaceae</taxon>
        <taxon>Yersinia</taxon>
    </lineage>
</organism>
<evidence type="ECO:0000313" key="3">
    <source>
        <dbReference type="Proteomes" id="UP000040578"/>
    </source>
</evidence>
<gene>
    <name evidence="1" type="ORF">ERS137967_00320</name>
    <name evidence="2" type="ORF">QVN42_00495</name>
</gene>
<name>A0AAW7JY24_9GAMM</name>
<reference evidence="2" key="2">
    <citation type="submission" date="2023-06" db="EMBL/GenBank/DDBJ databases">
        <authorList>
            <person name="Polev D.E."/>
            <person name="Saitova A.T."/>
            <person name="Bogumilchik E.A."/>
            <person name="Kokorina G.I."/>
            <person name="Voskresenskaia E.A."/>
        </authorList>
    </citation>
    <scope>NUCLEOTIDE SEQUENCE</scope>
    <source>
        <strain evidence="2">2145 StPb PI</strain>
    </source>
</reference>
<reference evidence="1 3" key="1">
    <citation type="submission" date="2015-03" db="EMBL/GenBank/DDBJ databases">
        <authorList>
            <consortium name="Pathogen Informatics"/>
            <person name="Murphy D."/>
        </authorList>
    </citation>
    <scope>NUCLEOTIDE SEQUENCE [LARGE SCALE GENOMIC DNA]</scope>
    <source>
        <strain evidence="3">type strain: CIP110231</strain>
        <strain evidence="1">Type strain: CIP110231</strain>
    </source>
</reference>
<dbReference type="EMBL" id="CPYD01000001">
    <property type="protein sequence ID" value="CND92815.1"/>
    <property type="molecule type" value="Genomic_DNA"/>
</dbReference>
<accession>A0AAW7JY24</accession>
<evidence type="ECO:0000313" key="4">
    <source>
        <dbReference type="Proteomes" id="UP001167864"/>
    </source>
</evidence>
<dbReference type="RefSeq" id="WP_049596563.1">
    <property type="nucleotide sequence ID" value="NZ_CPYD01000001.1"/>
</dbReference>
<proteinExistence type="predicted"/>